<evidence type="ECO:0000313" key="2">
    <source>
        <dbReference type="EMBL" id="GLI03799.1"/>
    </source>
</evidence>
<proteinExistence type="predicted"/>
<dbReference type="RefSeq" id="WP_281906233.1">
    <property type="nucleotide sequence ID" value="NZ_BSDI01000102.1"/>
</dbReference>
<name>A0ABQ5RAL2_9ACTN</name>
<feature type="compositionally biased region" description="Basic and acidic residues" evidence="1">
    <location>
        <begin position="20"/>
        <end position="31"/>
    </location>
</feature>
<sequence>MFGAEEVEEPERVLPALLVRAERPQHNHGDQEPPEDQGRGGTHTHDEADWPNVAK</sequence>
<dbReference type="EMBL" id="BSDI01000102">
    <property type="protein sequence ID" value="GLI03799.1"/>
    <property type="molecule type" value="Genomic_DNA"/>
</dbReference>
<organism evidence="2 3">
    <name type="scientific">Phytohabitans aurantiacus</name>
    <dbReference type="NCBI Taxonomy" id="3016789"/>
    <lineage>
        <taxon>Bacteria</taxon>
        <taxon>Bacillati</taxon>
        <taxon>Actinomycetota</taxon>
        <taxon>Actinomycetes</taxon>
        <taxon>Micromonosporales</taxon>
        <taxon>Micromonosporaceae</taxon>
    </lineage>
</organism>
<feature type="region of interest" description="Disordered" evidence="1">
    <location>
        <begin position="1"/>
        <end position="55"/>
    </location>
</feature>
<dbReference type="Proteomes" id="UP001144280">
    <property type="component" value="Unassembled WGS sequence"/>
</dbReference>
<gene>
    <name evidence="2" type="ORF">Pa4123_90790</name>
</gene>
<evidence type="ECO:0000313" key="3">
    <source>
        <dbReference type="Proteomes" id="UP001144280"/>
    </source>
</evidence>
<comment type="caution">
    <text evidence="2">The sequence shown here is derived from an EMBL/GenBank/DDBJ whole genome shotgun (WGS) entry which is preliminary data.</text>
</comment>
<protein>
    <submittedName>
        <fullName evidence="2">Uncharacterized protein</fullName>
    </submittedName>
</protein>
<reference evidence="2" key="1">
    <citation type="submission" date="2022-12" db="EMBL/GenBank/DDBJ databases">
        <title>New Phytohabitans aurantiacus sp. RD004123 nov., an actinomycete isolated from soil.</title>
        <authorList>
            <person name="Triningsih D.W."/>
            <person name="Harunari E."/>
            <person name="Igarashi Y."/>
        </authorList>
    </citation>
    <scope>NUCLEOTIDE SEQUENCE</scope>
    <source>
        <strain evidence="2">RD004123</strain>
    </source>
</reference>
<accession>A0ABQ5RAL2</accession>
<keyword evidence="3" id="KW-1185">Reference proteome</keyword>
<evidence type="ECO:0000256" key="1">
    <source>
        <dbReference type="SAM" id="MobiDB-lite"/>
    </source>
</evidence>